<proteinExistence type="inferred from homology"/>
<evidence type="ECO:0000256" key="2">
    <source>
        <dbReference type="ARBA" id="ARBA00022679"/>
    </source>
</evidence>
<evidence type="ECO:0000256" key="3">
    <source>
        <dbReference type="ARBA" id="ARBA00022737"/>
    </source>
</evidence>
<organism evidence="5 6">
    <name type="scientific">Carboxylicivirga linearis</name>
    <dbReference type="NCBI Taxonomy" id="1628157"/>
    <lineage>
        <taxon>Bacteria</taxon>
        <taxon>Pseudomonadati</taxon>
        <taxon>Bacteroidota</taxon>
        <taxon>Bacteroidia</taxon>
        <taxon>Marinilabiliales</taxon>
        <taxon>Marinilabiliaceae</taxon>
        <taxon>Carboxylicivirga</taxon>
    </lineage>
</organism>
<dbReference type="InterPro" id="IPR018357">
    <property type="entry name" value="Hexapep_transf_CS"/>
</dbReference>
<name>A0ABS5JUG2_9BACT</name>
<dbReference type="PANTHER" id="PTHR43300:SF11">
    <property type="entry name" value="ACETYLTRANSFERASE RV3034C-RELATED"/>
    <property type="match status" value="1"/>
</dbReference>
<sequence>MMHFIKKWLFNKLKSALLSQNYHSPSTKLTLGEGCKCYGNYFDGNINIGDNSQLLRSELHGTINIGKFCSLNGPNLDIYAGNGSVNIGNFCSIARNVSFQVESHNSQKLTTYLIFKNVFQEENTSEILKRGIINIGHDVWIGSHTVILGNVNVGNGAIIAANSVVNKDVPPFAIVAGSPARIIKYRFDNHIIEQINELEWWQWSLDKLRKHKDLFKDHISKANQLNELK</sequence>
<dbReference type="CDD" id="cd03349">
    <property type="entry name" value="LbH_XAT"/>
    <property type="match status" value="1"/>
</dbReference>
<gene>
    <name evidence="5" type="ORF">KEM10_09630</name>
</gene>
<comment type="similarity">
    <text evidence="1">Belongs to the transferase hexapeptide repeat family.</text>
</comment>
<comment type="caution">
    <text evidence="5">The sequence shown here is derived from an EMBL/GenBank/DDBJ whole genome shotgun (WGS) entry which is preliminary data.</text>
</comment>
<accession>A0ABS5JUG2</accession>
<dbReference type="RefSeq" id="WP_212215778.1">
    <property type="nucleotide sequence ID" value="NZ_JAGUCO010000005.1"/>
</dbReference>
<dbReference type="Pfam" id="PF00132">
    <property type="entry name" value="Hexapep"/>
    <property type="match status" value="1"/>
</dbReference>
<reference evidence="5 6" key="1">
    <citation type="journal article" date="2015" name="Int. J. Syst. Evol. Microbiol.">
        <title>Carboxylicivirga linearis sp. nov., isolated from a sea cucumber culture pond.</title>
        <authorList>
            <person name="Wang F.Q."/>
            <person name="Zhou Y.X."/>
            <person name="Lin X.Z."/>
            <person name="Chen G.J."/>
            <person name="Du Z.J."/>
        </authorList>
    </citation>
    <scope>NUCLEOTIDE SEQUENCE [LARGE SCALE GENOMIC DNA]</scope>
    <source>
        <strain evidence="5 6">FB218</strain>
    </source>
</reference>
<evidence type="ECO:0000313" key="5">
    <source>
        <dbReference type="EMBL" id="MBS2098541.1"/>
    </source>
</evidence>
<evidence type="ECO:0000256" key="4">
    <source>
        <dbReference type="ARBA" id="ARBA00023315"/>
    </source>
</evidence>
<keyword evidence="4" id="KW-0012">Acyltransferase</keyword>
<evidence type="ECO:0000256" key="1">
    <source>
        <dbReference type="ARBA" id="ARBA00007274"/>
    </source>
</evidence>
<protein>
    <submittedName>
        <fullName evidence="5">CatB-related O-acetyltransferase</fullName>
    </submittedName>
</protein>
<keyword evidence="6" id="KW-1185">Reference proteome</keyword>
<dbReference type="InterPro" id="IPR050179">
    <property type="entry name" value="Trans_hexapeptide_repeat"/>
</dbReference>
<keyword evidence="3" id="KW-0677">Repeat</keyword>
<evidence type="ECO:0000313" key="6">
    <source>
        <dbReference type="Proteomes" id="UP000708576"/>
    </source>
</evidence>
<dbReference type="PANTHER" id="PTHR43300">
    <property type="entry name" value="ACETYLTRANSFERASE"/>
    <property type="match status" value="1"/>
</dbReference>
<dbReference type="InterPro" id="IPR011004">
    <property type="entry name" value="Trimer_LpxA-like_sf"/>
</dbReference>
<dbReference type="SUPFAM" id="SSF51161">
    <property type="entry name" value="Trimeric LpxA-like enzymes"/>
    <property type="match status" value="1"/>
</dbReference>
<dbReference type="Gene3D" id="2.160.10.10">
    <property type="entry name" value="Hexapeptide repeat proteins"/>
    <property type="match status" value="1"/>
</dbReference>
<dbReference type="InterPro" id="IPR001451">
    <property type="entry name" value="Hexapep"/>
</dbReference>
<dbReference type="Proteomes" id="UP000708576">
    <property type="component" value="Unassembled WGS sequence"/>
</dbReference>
<dbReference type="EMBL" id="JAGUCO010000005">
    <property type="protein sequence ID" value="MBS2098541.1"/>
    <property type="molecule type" value="Genomic_DNA"/>
</dbReference>
<keyword evidence="2" id="KW-0808">Transferase</keyword>
<dbReference type="PROSITE" id="PS00101">
    <property type="entry name" value="HEXAPEP_TRANSFERASES"/>
    <property type="match status" value="1"/>
</dbReference>